<protein>
    <recommendedName>
        <fullName evidence="4">Trichohyalin-plectin-homology domain-containing protein</fullName>
    </recommendedName>
</protein>
<evidence type="ECO:0000256" key="1">
    <source>
        <dbReference type="SAM" id="MobiDB-lite"/>
    </source>
</evidence>
<reference evidence="3" key="1">
    <citation type="journal article" date="2015" name="PLoS Genet.">
        <title>Genome Sequence and Transcriptome Analyses of Chrysochromulina tobin: Metabolic Tools for Enhanced Algal Fitness in the Prominent Order Prymnesiales (Haptophyceae).</title>
        <authorList>
            <person name="Hovde B.T."/>
            <person name="Deodato C.R."/>
            <person name="Hunsperger H.M."/>
            <person name="Ryken S.A."/>
            <person name="Yost W."/>
            <person name="Jha R.K."/>
            <person name="Patterson J."/>
            <person name="Monnat R.J. Jr."/>
            <person name="Barlow S.B."/>
            <person name="Starkenburg S.R."/>
            <person name="Cattolico R.A."/>
        </authorList>
    </citation>
    <scope>NUCLEOTIDE SEQUENCE</scope>
    <source>
        <strain evidence="3">CCMP291</strain>
    </source>
</reference>
<dbReference type="EMBL" id="JWZX01001160">
    <property type="protein sequence ID" value="KOO34606.1"/>
    <property type="molecule type" value="Genomic_DNA"/>
</dbReference>
<comment type="caution">
    <text evidence="2">The sequence shown here is derived from an EMBL/GenBank/DDBJ whole genome shotgun (WGS) entry which is preliminary data.</text>
</comment>
<dbReference type="AlphaFoldDB" id="A0A0M0K6V6"/>
<evidence type="ECO:0008006" key="4">
    <source>
        <dbReference type="Google" id="ProtNLM"/>
    </source>
</evidence>
<evidence type="ECO:0000313" key="3">
    <source>
        <dbReference type="Proteomes" id="UP000037460"/>
    </source>
</evidence>
<organism evidence="2 3">
    <name type="scientific">Chrysochromulina tobinii</name>
    <dbReference type="NCBI Taxonomy" id="1460289"/>
    <lineage>
        <taxon>Eukaryota</taxon>
        <taxon>Haptista</taxon>
        <taxon>Haptophyta</taxon>
        <taxon>Prymnesiophyceae</taxon>
        <taxon>Prymnesiales</taxon>
        <taxon>Chrysochromulinaceae</taxon>
        <taxon>Chrysochromulina</taxon>
    </lineage>
</organism>
<gene>
    <name evidence="2" type="ORF">Ctob_012700</name>
</gene>
<accession>A0A0M0K6V6</accession>
<keyword evidence="3" id="KW-1185">Reference proteome</keyword>
<proteinExistence type="predicted"/>
<dbReference type="Proteomes" id="UP000037460">
    <property type="component" value="Unassembled WGS sequence"/>
</dbReference>
<feature type="region of interest" description="Disordered" evidence="1">
    <location>
        <begin position="1"/>
        <end position="26"/>
    </location>
</feature>
<name>A0A0M0K6V6_9EUKA</name>
<evidence type="ECO:0000313" key="2">
    <source>
        <dbReference type="EMBL" id="KOO34606.1"/>
    </source>
</evidence>
<sequence>MPATEVDELKAMFASPPRPNSPPRESALPLTRIAKFAVADENSRLATQGRIEREERLRQREELQQQRLSKAQANRDAILATNARAKLHQDLTREKNQNLVRSIRATEAEWQVEREQAHEGFREEARKRVLIANALDARLDAQEAAVDQEERKQGTMMRIEVKRQVEEVRQQMLMENQHVAALSKAQTEAAVLDAAKQVAIRKKLAGQVTRQDSIAWKAERDQINGLYAIRADVGKSAAQTTRELKNKNMDEMYREKKRSVTRDKKERAIDFTVAEEKAKQLQAKRDFVERKYRSQFAAQDEAEKWNTVPLRRFFG</sequence>